<dbReference type="InterPro" id="IPR036259">
    <property type="entry name" value="MFS_trans_sf"/>
</dbReference>
<evidence type="ECO:0000313" key="7">
    <source>
        <dbReference type="EMBL" id="SPZ39518.1"/>
    </source>
</evidence>
<feature type="transmembrane region" description="Helical" evidence="5">
    <location>
        <begin position="253"/>
        <end position="272"/>
    </location>
</feature>
<dbReference type="PROSITE" id="PS50850">
    <property type="entry name" value="MFS"/>
    <property type="match status" value="1"/>
</dbReference>
<dbReference type="Gene3D" id="1.20.1250.20">
    <property type="entry name" value="MFS general substrate transporter like domains"/>
    <property type="match status" value="2"/>
</dbReference>
<feature type="transmembrane region" description="Helical" evidence="5">
    <location>
        <begin position="349"/>
        <end position="372"/>
    </location>
</feature>
<accession>A0AB38FDF7</accession>
<gene>
    <name evidence="7" type="primary">yjjL_2</name>
    <name evidence="7" type="ORF">NCTC13229_02997</name>
</gene>
<reference evidence="7 8" key="1">
    <citation type="submission" date="2018-06" db="EMBL/GenBank/DDBJ databases">
        <authorList>
            <consortium name="Pathogen Informatics"/>
            <person name="Doyle S."/>
        </authorList>
    </citation>
    <scope>NUCLEOTIDE SEQUENCE [LARGE SCALE GENOMIC DNA]</scope>
    <source>
        <strain evidence="7 8">NCTC13229</strain>
    </source>
</reference>
<comment type="caution">
    <text evidence="7">The sequence shown here is derived from an EMBL/GenBank/DDBJ whole genome shotgun (WGS) entry which is preliminary data.</text>
</comment>
<comment type="subcellular location">
    <subcellularLocation>
        <location evidence="1">Cell membrane</location>
        <topology evidence="1">Multi-pass membrane protein</topology>
    </subcellularLocation>
</comment>
<dbReference type="InterPro" id="IPR020846">
    <property type="entry name" value="MFS_dom"/>
</dbReference>
<dbReference type="Pfam" id="PF07690">
    <property type="entry name" value="MFS_1"/>
    <property type="match status" value="1"/>
</dbReference>
<dbReference type="GO" id="GO:0005886">
    <property type="term" value="C:plasma membrane"/>
    <property type="evidence" value="ECO:0007669"/>
    <property type="project" value="UniProtKB-SubCell"/>
</dbReference>
<evidence type="ECO:0000256" key="1">
    <source>
        <dbReference type="ARBA" id="ARBA00004651"/>
    </source>
</evidence>
<dbReference type="CDD" id="cd17319">
    <property type="entry name" value="MFS_ExuT_GudP_like"/>
    <property type="match status" value="1"/>
</dbReference>
<feature type="transmembrane region" description="Helical" evidence="5">
    <location>
        <begin position="284"/>
        <end position="303"/>
    </location>
</feature>
<dbReference type="GO" id="GO:0022857">
    <property type="term" value="F:transmembrane transporter activity"/>
    <property type="evidence" value="ECO:0007669"/>
    <property type="project" value="InterPro"/>
</dbReference>
<feature type="transmembrane region" description="Helical" evidence="5">
    <location>
        <begin position="60"/>
        <end position="80"/>
    </location>
</feature>
<proteinExistence type="predicted"/>
<dbReference type="SUPFAM" id="SSF103473">
    <property type="entry name" value="MFS general substrate transporter"/>
    <property type="match status" value="1"/>
</dbReference>
<feature type="transmembrane region" description="Helical" evidence="5">
    <location>
        <begin position="416"/>
        <end position="436"/>
    </location>
</feature>
<keyword evidence="4 5" id="KW-0472">Membrane</keyword>
<dbReference type="InterPro" id="IPR050382">
    <property type="entry name" value="MFS_Na/Anion_cotransporter"/>
</dbReference>
<evidence type="ECO:0000256" key="5">
    <source>
        <dbReference type="SAM" id="Phobius"/>
    </source>
</evidence>
<evidence type="ECO:0000256" key="3">
    <source>
        <dbReference type="ARBA" id="ARBA00022989"/>
    </source>
</evidence>
<evidence type="ECO:0000259" key="6">
    <source>
        <dbReference type="PROSITE" id="PS50850"/>
    </source>
</evidence>
<keyword evidence="3 5" id="KW-1133">Transmembrane helix</keyword>
<evidence type="ECO:0000256" key="2">
    <source>
        <dbReference type="ARBA" id="ARBA00022692"/>
    </source>
</evidence>
<evidence type="ECO:0000256" key="4">
    <source>
        <dbReference type="ARBA" id="ARBA00023136"/>
    </source>
</evidence>
<feature type="transmembrane region" description="Helical" evidence="5">
    <location>
        <begin position="184"/>
        <end position="204"/>
    </location>
</feature>
<keyword evidence="2 5" id="KW-0812">Transmembrane</keyword>
<dbReference type="EMBL" id="UAUI01000011">
    <property type="protein sequence ID" value="SPZ39518.1"/>
    <property type="molecule type" value="Genomic_DNA"/>
</dbReference>
<name>A0AB38FDF7_RHOWR</name>
<dbReference type="AlphaFoldDB" id="A0AB38FDF7"/>
<feature type="domain" description="Major facilitator superfamily (MFS) profile" evidence="6">
    <location>
        <begin position="31"/>
        <end position="442"/>
    </location>
</feature>
<evidence type="ECO:0000313" key="8">
    <source>
        <dbReference type="Proteomes" id="UP000251211"/>
    </source>
</evidence>
<protein>
    <submittedName>
        <fullName evidence="7">Anion cation symporter</fullName>
    </submittedName>
</protein>
<dbReference type="PANTHER" id="PTHR11662:SF399">
    <property type="entry name" value="FI19708P1-RELATED"/>
    <property type="match status" value="1"/>
</dbReference>
<dbReference type="Proteomes" id="UP000251211">
    <property type="component" value="Unassembled WGS sequence"/>
</dbReference>
<organism evidence="7 8">
    <name type="scientific">Rhodococcus wratislaviensis</name>
    <name type="common">Tsukamurella wratislaviensis</name>
    <dbReference type="NCBI Taxonomy" id="44752"/>
    <lineage>
        <taxon>Bacteria</taxon>
        <taxon>Bacillati</taxon>
        <taxon>Actinomycetota</taxon>
        <taxon>Actinomycetes</taxon>
        <taxon>Mycobacteriales</taxon>
        <taxon>Nocardiaceae</taxon>
        <taxon>Rhodococcus</taxon>
    </lineage>
</organism>
<feature type="transmembrane region" description="Helical" evidence="5">
    <location>
        <begin position="323"/>
        <end position="343"/>
    </location>
</feature>
<dbReference type="PANTHER" id="PTHR11662">
    <property type="entry name" value="SOLUTE CARRIER FAMILY 17"/>
    <property type="match status" value="1"/>
</dbReference>
<dbReference type="InterPro" id="IPR011701">
    <property type="entry name" value="MFS"/>
</dbReference>
<sequence>MDITKSDEVEMTKATNAAPVTKPKGRLRWVVLGLLCLLALINNIDRLALSVAAPAMQADLGLTATDIGLLGSAFALFYAIGQLPSGWLIDRYGTRLLGGAVVLWSLATAAMGMFNTMGWFVVARAWLGLAEAPSLLATNKIVTHWFPKKEQGIANASWDAALKAGPAFFTGILVWIVAAFGWRTLFFIAGVAGIVFAVLFLLSYRNPDDHPRLTTEERDYIRQDHDSGSPKTDHVPWGALFTRPTMWGMMAGYFCNMWVYQIFLTFIPLFVINEFGIEFKSMGLIVSVPWIGAIIGDLASGLLSKRLSERAGWTTKKAKMRIITVSLTFQAGLVALIPLHGAGMSNSTGLAFTITLMAFALGFNGAVVAHAWSMAAEVTTTETVASVASLQNFGGFLGATVSPLVAGIIIDATDSFNLVFFSAAIVGVLSLVFYHFGVRRPIITATSHQEAA</sequence>
<feature type="transmembrane region" description="Helical" evidence="5">
    <location>
        <begin position="393"/>
        <end position="410"/>
    </location>
</feature>